<sequence>MPAPELTTELLIKIFEYLSESNWDFQQLIQSPPISRQFTALIRLFLFRRFVFHPHLVATNENRRIVSHPKSTDAEPGQRELQQQRLDFWASDAIAPNMRRCEISARDYPVPAGKGLLKPSYVEMEDNPPDLLLRTFLDYVAAGTFVNLTHLKIRNIQLDKARVEILASVRTLLELDVALCPLDDDAMQATQTRFSVPRLILGAYTTDAHPLPPWISIWEPGSLRKLTICATIELRWDIEEASGSDTWLEDVRPLKGLPHLTELELVLLRGDPDQRYGPRYETYQKIVSTKLDATQLDGAYIPSLTTLYLPGALLPLFWREKSTFGVKSLQLDNSQRFTFLDAIRPAPAPSWASGLARLHLTLLCNHFDEDDADARAQEADDIFEPSNLGEILRAFPALEDLKLELRCTITYTEVNDTILDFVRGVPDLGIFAPTLRSMTINFRLCYFSSPEKDPSHSATREEVCAIGDKVVAKFSSLESFKLDGAQFTYIWEKGEQTVFYIHGR</sequence>
<accession>A0ABQ0L5F4</accession>
<keyword evidence="2" id="KW-1185">Reference proteome</keyword>
<protein>
    <recommendedName>
        <fullName evidence="3">F-box domain-containing protein</fullName>
    </recommendedName>
</protein>
<dbReference type="Proteomes" id="UP000815677">
    <property type="component" value="Unassembled WGS sequence"/>
</dbReference>
<proteinExistence type="predicted"/>
<evidence type="ECO:0008006" key="3">
    <source>
        <dbReference type="Google" id="ProtNLM"/>
    </source>
</evidence>
<organism evidence="1 2">
    <name type="scientific">Mycena chlorophos</name>
    <name type="common">Agaric fungus</name>
    <name type="synonym">Agaricus chlorophos</name>
    <dbReference type="NCBI Taxonomy" id="658473"/>
    <lineage>
        <taxon>Eukaryota</taxon>
        <taxon>Fungi</taxon>
        <taxon>Dikarya</taxon>
        <taxon>Basidiomycota</taxon>
        <taxon>Agaricomycotina</taxon>
        <taxon>Agaricomycetes</taxon>
        <taxon>Agaricomycetidae</taxon>
        <taxon>Agaricales</taxon>
        <taxon>Marasmiineae</taxon>
        <taxon>Mycenaceae</taxon>
        <taxon>Mycena</taxon>
    </lineage>
</organism>
<gene>
    <name evidence="1" type="ORF">MCHLO_03874</name>
</gene>
<dbReference type="SUPFAM" id="SSF52047">
    <property type="entry name" value="RNI-like"/>
    <property type="match status" value="1"/>
</dbReference>
<reference evidence="1" key="1">
    <citation type="submission" date="2014-09" db="EMBL/GenBank/DDBJ databases">
        <title>Genome sequence of the luminous mushroom Mycena chlorophos for searching fungal bioluminescence genes.</title>
        <authorList>
            <person name="Tanaka Y."/>
            <person name="Kasuga D."/>
            <person name="Oba Y."/>
            <person name="Hase S."/>
            <person name="Sato K."/>
            <person name="Oba Y."/>
            <person name="Sakakibara Y."/>
        </authorList>
    </citation>
    <scope>NUCLEOTIDE SEQUENCE</scope>
</reference>
<name>A0ABQ0L5F4_MYCCL</name>
<evidence type="ECO:0000313" key="2">
    <source>
        <dbReference type="Proteomes" id="UP000815677"/>
    </source>
</evidence>
<dbReference type="EMBL" id="DF842308">
    <property type="protein sequence ID" value="GAT46341.1"/>
    <property type="molecule type" value="Genomic_DNA"/>
</dbReference>
<evidence type="ECO:0000313" key="1">
    <source>
        <dbReference type="EMBL" id="GAT46341.1"/>
    </source>
</evidence>